<dbReference type="RefSeq" id="WP_390200639.1">
    <property type="nucleotide sequence ID" value="NZ_JBHSDV010000006.1"/>
</dbReference>
<keyword evidence="2" id="KW-1185">Reference proteome</keyword>
<protein>
    <submittedName>
        <fullName evidence="1">ArpU family phage packaging/lysis transcriptional regulator</fullName>
    </submittedName>
</protein>
<evidence type="ECO:0000313" key="2">
    <source>
        <dbReference type="Proteomes" id="UP001595880"/>
    </source>
</evidence>
<dbReference type="NCBIfam" id="TIGR01637">
    <property type="entry name" value="phage_arpU"/>
    <property type="match status" value="1"/>
</dbReference>
<dbReference type="EMBL" id="JBHSDV010000006">
    <property type="protein sequence ID" value="MFC4389126.1"/>
    <property type="molecule type" value="Genomic_DNA"/>
</dbReference>
<dbReference type="Proteomes" id="UP001595880">
    <property type="component" value="Unassembled WGS sequence"/>
</dbReference>
<accession>A0ABV8W1K7</accession>
<name>A0ABV8W1K7_9BACI</name>
<gene>
    <name evidence="1" type="ORF">ACFOZ1_15195</name>
</gene>
<organism evidence="1 2">
    <name type="scientific">Gracilibacillus marinus</name>
    <dbReference type="NCBI Taxonomy" id="630535"/>
    <lineage>
        <taxon>Bacteria</taxon>
        <taxon>Bacillati</taxon>
        <taxon>Bacillota</taxon>
        <taxon>Bacilli</taxon>
        <taxon>Bacillales</taxon>
        <taxon>Bacillaceae</taxon>
        <taxon>Gracilibacillus</taxon>
    </lineage>
</organism>
<evidence type="ECO:0000313" key="1">
    <source>
        <dbReference type="EMBL" id="MFC4389126.1"/>
    </source>
</evidence>
<sequence length="149" mass="17972">MQMSLRLPEVDRELTKSEVEAALEKYKIYLLMEPIEYQPKITASFSIVPPTYNNQFHSNTEEIVVKKIDMENQRRKFLKWVQTCVNRLPHQERSIIVKRYLNAEEIYDYETYNDLGLSERTYYRVKPKALLRLAFIMRIEVYKEEKEAI</sequence>
<proteinExistence type="predicted"/>
<dbReference type="InterPro" id="IPR006524">
    <property type="entry name" value="ArpU-like"/>
</dbReference>
<reference evidence="2" key="1">
    <citation type="journal article" date="2019" name="Int. J. Syst. Evol. Microbiol.">
        <title>The Global Catalogue of Microorganisms (GCM) 10K type strain sequencing project: providing services to taxonomists for standard genome sequencing and annotation.</title>
        <authorList>
            <consortium name="The Broad Institute Genomics Platform"/>
            <consortium name="The Broad Institute Genome Sequencing Center for Infectious Disease"/>
            <person name="Wu L."/>
            <person name="Ma J."/>
        </authorList>
    </citation>
    <scope>NUCLEOTIDE SEQUENCE [LARGE SCALE GENOMIC DNA]</scope>
    <source>
        <strain evidence="2">KACC 14058</strain>
    </source>
</reference>
<comment type="caution">
    <text evidence="1">The sequence shown here is derived from an EMBL/GenBank/DDBJ whole genome shotgun (WGS) entry which is preliminary data.</text>
</comment>